<evidence type="ECO:0000256" key="10">
    <source>
        <dbReference type="ARBA" id="ARBA00023172"/>
    </source>
</evidence>
<organism evidence="12">
    <name type="scientific">hydrothermal vent metagenome</name>
    <dbReference type="NCBI Taxonomy" id="652676"/>
    <lineage>
        <taxon>unclassified sequences</taxon>
        <taxon>metagenomes</taxon>
        <taxon>ecological metagenomes</taxon>
    </lineage>
</organism>
<dbReference type="InterPro" id="IPR036397">
    <property type="entry name" value="RNaseH_sf"/>
</dbReference>
<sequence length="196" mass="20991">MTERKPHITSKRQRVIGFDPGLRKTGWGIIDVEGSRLIHVANGIVHSDANYSLAERLVQLFDGLQQVVIDWEPQAAAVEETFVNKNPMSTLKLGQARGIALLVPSLAGIAVAEYSPNHIKKTVVGSGHAGKAQVAAMLKILLPQAVINGEDAGDALAVAICHAHSGGTHGSLHKTMTQDRTTPHRAGAQILFRGHR</sequence>
<dbReference type="PRINTS" id="PR00696">
    <property type="entry name" value="RSOLVASERUVC"/>
</dbReference>
<keyword evidence="10" id="KW-0233">DNA recombination</keyword>
<keyword evidence="7 12" id="KW-0378">Hydrolase</keyword>
<evidence type="ECO:0000256" key="9">
    <source>
        <dbReference type="ARBA" id="ARBA00023125"/>
    </source>
</evidence>
<evidence type="ECO:0000256" key="11">
    <source>
        <dbReference type="ARBA" id="ARBA00023204"/>
    </source>
</evidence>
<dbReference type="AlphaFoldDB" id="A0A3B0RVB6"/>
<dbReference type="EMBL" id="UOED01000025">
    <property type="protein sequence ID" value="VAV87375.1"/>
    <property type="molecule type" value="Genomic_DNA"/>
</dbReference>
<protein>
    <submittedName>
        <fullName evidence="12">Crossover junction endodeoxyribonuclease RuvC</fullName>
        <ecNumber evidence="12">3.1.22.4</ecNumber>
    </submittedName>
</protein>
<evidence type="ECO:0000256" key="2">
    <source>
        <dbReference type="ARBA" id="ARBA00022490"/>
    </source>
</evidence>
<dbReference type="Gene3D" id="3.30.420.10">
    <property type="entry name" value="Ribonuclease H-like superfamily/Ribonuclease H"/>
    <property type="match status" value="1"/>
</dbReference>
<dbReference type="Pfam" id="PF02075">
    <property type="entry name" value="RuvC"/>
    <property type="match status" value="1"/>
</dbReference>
<evidence type="ECO:0000256" key="6">
    <source>
        <dbReference type="ARBA" id="ARBA00022763"/>
    </source>
</evidence>
<dbReference type="PANTHER" id="PTHR30194:SF3">
    <property type="entry name" value="CROSSOVER JUNCTION ENDODEOXYRIBONUCLEASE RUVC"/>
    <property type="match status" value="1"/>
</dbReference>
<evidence type="ECO:0000256" key="3">
    <source>
        <dbReference type="ARBA" id="ARBA00022722"/>
    </source>
</evidence>
<evidence type="ECO:0000256" key="4">
    <source>
        <dbReference type="ARBA" id="ARBA00022723"/>
    </source>
</evidence>
<gene>
    <name evidence="12" type="ORF">MNBD_ALPHA02-1894</name>
</gene>
<evidence type="ECO:0000256" key="5">
    <source>
        <dbReference type="ARBA" id="ARBA00022759"/>
    </source>
</evidence>
<dbReference type="SUPFAM" id="SSF53098">
    <property type="entry name" value="Ribonuclease H-like"/>
    <property type="match status" value="1"/>
</dbReference>
<dbReference type="GO" id="GO:0016787">
    <property type="term" value="F:hydrolase activity"/>
    <property type="evidence" value="ECO:0007669"/>
    <property type="project" value="UniProtKB-KW"/>
</dbReference>
<dbReference type="EC" id="3.1.22.4" evidence="12"/>
<evidence type="ECO:0000256" key="1">
    <source>
        <dbReference type="ARBA" id="ARBA00009518"/>
    </source>
</evidence>
<comment type="similarity">
    <text evidence="1">Belongs to the RuvC family.</text>
</comment>
<keyword evidence="9" id="KW-0238">DNA-binding</keyword>
<keyword evidence="11" id="KW-0234">DNA repair</keyword>
<keyword evidence="6" id="KW-0227">DNA damage</keyword>
<dbReference type="GO" id="GO:0004520">
    <property type="term" value="F:DNA endonuclease activity"/>
    <property type="evidence" value="ECO:0007669"/>
    <property type="project" value="InterPro"/>
</dbReference>
<dbReference type="GO" id="GO:0046872">
    <property type="term" value="F:metal ion binding"/>
    <property type="evidence" value="ECO:0007669"/>
    <property type="project" value="UniProtKB-KW"/>
</dbReference>
<dbReference type="CDD" id="cd16962">
    <property type="entry name" value="RuvC"/>
    <property type="match status" value="1"/>
</dbReference>
<dbReference type="GO" id="GO:0006281">
    <property type="term" value="P:DNA repair"/>
    <property type="evidence" value="ECO:0007669"/>
    <property type="project" value="UniProtKB-KW"/>
</dbReference>
<dbReference type="InterPro" id="IPR002176">
    <property type="entry name" value="X-over_junc_endoDNase_RuvC"/>
</dbReference>
<dbReference type="GO" id="GO:0006310">
    <property type="term" value="P:DNA recombination"/>
    <property type="evidence" value="ECO:0007669"/>
    <property type="project" value="UniProtKB-KW"/>
</dbReference>
<keyword evidence="2" id="KW-0963">Cytoplasm</keyword>
<keyword evidence="8" id="KW-0460">Magnesium</keyword>
<name>A0A3B0RVB6_9ZZZZ</name>
<evidence type="ECO:0000256" key="7">
    <source>
        <dbReference type="ARBA" id="ARBA00022801"/>
    </source>
</evidence>
<dbReference type="NCBIfam" id="TIGR00228">
    <property type="entry name" value="ruvC"/>
    <property type="match status" value="1"/>
</dbReference>
<keyword evidence="5" id="KW-0255">Endonuclease</keyword>
<keyword evidence="4" id="KW-0479">Metal-binding</keyword>
<keyword evidence="3" id="KW-0540">Nuclease</keyword>
<dbReference type="HAMAP" id="MF_00034">
    <property type="entry name" value="RuvC"/>
    <property type="match status" value="1"/>
</dbReference>
<dbReference type="InterPro" id="IPR012337">
    <property type="entry name" value="RNaseH-like_sf"/>
</dbReference>
<accession>A0A3B0RVB6</accession>
<evidence type="ECO:0000256" key="8">
    <source>
        <dbReference type="ARBA" id="ARBA00022842"/>
    </source>
</evidence>
<dbReference type="FunFam" id="3.30.420.10:FF:000002">
    <property type="entry name" value="Crossover junction endodeoxyribonuclease RuvC"/>
    <property type="match status" value="1"/>
</dbReference>
<evidence type="ECO:0000313" key="12">
    <source>
        <dbReference type="EMBL" id="VAV87375.1"/>
    </source>
</evidence>
<reference evidence="12" key="1">
    <citation type="submission" date="2018-06" db="EMBL/GenBank/DDBJ databases">
        <authorList>
            <person name="Zhirakovskaya E."/>
        </authorList>
    </citation>
    <scope>NUCLEOTIDE SEQUENCE</scope>
</reference>
<dbReference type="PANTHER" id="PTHR30194">
    <property type="entry name" value="CROSSOVER JUNCTION ENDODEOXYRIBONUCLEASE RUVC"/>
    <property type="match status" value="1"/>
</dbReference>
<proteinExistence type="inferred from homology"/>
<dbReference type="GO" id="GO:0003677">
    <property type="term" value="F:DNA binding"/>
    <property type="evidence" value="ECO:0007669"/>
    <property type="project" value="UniProtKB-KW"/>
</dbReference>